<keyword evidence="1" id="KW-0732">Signal</keyword>
<dbReference type="RefSeq" id="WP_072869109.1">
    <property type="nucleotide sequence ID" value="NZ_FQZM01000021.1"/>
</dbReference>
<gene>
    <name evidence="3" type="ORF">SAMN02745219_01872</name>
</gene>
<keyword evidence="4" id="KW-1185">Reference proteome</keyword>
<dbReference type="Proteomes" id="UP000184529">
    <property type="component" value="Unassembled WGS sequence"/>
</dbReference>
<dbReference type="Gene3D" id="3.30.457.10">
    <property type="entry name" value="Copper amine oxidase-like, N-terminal domain"/>
    <property type="match status" value="2"/>
</dbReference>
<feature type="domain" description="Copper amine oxidase-like N-terminal" evidence="2">
    <location>
        <begin position="39"/>
        <end position="148"/>
    </location>
</feature>
<dbReference type="InterPro" id="IPR012854">
    <property type="entry name" value="Cu_amine_oxidase-like_N"/>
</dbReference>
<evidence type="ECO:0000256" key="1">
    <source>
        <dbReference type="SAM" id="SignalP"/>
    </source>
</evidence>
<feature type="signal peptide" evidence="1">
    <location>
        <begin position="1"/>
        <end position="23"/>
    </location>
</feature>
<evidence type="ECO:0000313" key="4">
    <source>
        <dbReference type="Proteomes" id="UP000184529"/>
    </source>
</evidence>
<sequence>MRKLTLLLGFLLALLAFALPALAAPAHKAVFVIGQKSYTVDGQAKTMDAAPFTRNGRSYVPVRYLALALGVAENDIIWVGDTGDVSLKLGDKLVQMKVGSRTLYVNGQAKQMDVAPLVRNGRTYLPARWVAEAFGYAVGWDEKARAVTVYPPGQEPPEVKPPVQPPVAGKVSLKDMPVLSDADLDAMGIKKIPLVKEWLPDKPGCGIVYPVQVVGYQVGSRNVTMWNYPPPSGRPIIYDPSQSDGIMLGVEAIKYRKKWTTTLSAPLAVGPGKTDYPWDDEFAATSVLEAFGIPKECWHWDEKNQVLTMRGADTTNAPAWIFGRDNPANRIRYIQIQAGTPYIKWVNENGRVEISEKLSDAPYVKDGRLIWDGQTLANFVLQLHHDIAAYGSGVKEPTPETDNLPALHL</sequence>
<dbReference type="Pfam" id="PF07833">
    <property type="entry name" value="Cu_amine_oxidN1"/>
    <property type="match status" value="1"/>
</dbReference>
<dbReference type="AlphaFoldDB" id="A0A1M6H048"/>
<dbReference type="InterPro" id="IPR036582">
    <property type="entry name" value="Mao_N_sf"/>
</dbReference>
<name>A0A1M6H048_9FIRM</name>
<proteinExistence type="predicted"/>
<protein>
    <submittedName>
        <fullName evidence="3">Copper amine oxidase N-terminal domain-containing protein</fullName>
    </submittedName>
</protein>
<dbReference type="OrthoDB" id="9816096at2"/>
<dbReference type="SUPFAM" id="SSF55383">
    <property type="entry name" value="Copper amine oxidase, domain N"/>
    <property type="match status" value="2"/>
</dbReference>
<dbReference type="STRING" id="1121432.SAMN02745219_01872"/>
<feature type="chain" id="PRO_5013110513" evidence="1">
    <location>
        <begin position="24"/>
        <end position="409"/>
    </location>
</feature>
<organism evidence="3 4">
    <name type="scientific">Desulfofundulus thermosubterraneus DSM 16057</name>
    <dbReference type="NCBI Taxonomy" id="1121432"/>
    <lineage>
        <taxon>Bacteria</taxon>
        <taxon>Bacillati</taxon>
        <taxon>Bacillota</taxon>
        <taxon>Clostridia</taxon>
        <taxon>Eubacteriales</taxon>
        <taxon>Peptococcaceae</taxon>
        <taxon>Desulfofundulus</taxon>
    </lineage>
</organism>
<evidence type="ECO:0000259" key="2">
    <source>
        <dbReference type="Pfam" id="PF07833"/>
    </source>
</evidence>
<reference evidence="4" key="1">
    <citation type="submission" date="2016-11" db="EMBL/GenBank/DDBJ databases">
        <authorList>
            <person name="Varghese N."/>
            <person name="Submissions S."/>
        </authorList>
    </citation>
    <scope>NUCLEOTIDE SEQUENCE [LARGE SCALE GENOMIC DNA]</scope>
    <source>
        <strain evidence="4">DSM 16057</strain>
    </source>
</reference>
<evidence type="ECO:0000313" key="3">
    <source>
        <dbReference type="EMBL" id="SHJ15578.1"/>
    </source>
</evidence>
<dbReference type="EMBL" id="FQZM01000021">
    <property type="protein sequence ID" value="SHJ15578.1"/>
    <property type="molecule type" value="Genomic_DNA"/>
</dbReference>
<accession>A0A1M6H048</accession>